<accession>A0A3P3G4H7</accession>
<gene>
    <name evidence="2" type="ORF">EH240_07055</name>
</gene>
<dbReference type="OrthoDB" id="9793351at2"/>
<dbReference type="PANTHER" id="PTHR43317">
    <property type="entry name" value="THERMOSPERMINE SYNTHASE ACAULIS5"/>
    <property type="match status" value="1"/>
</dbReference>
<dbReference type="RefSeq" id="WP_124996700.1">
    <property type="nucleotide sequence ID" value="NZ_RQXT01000006.1"/>
</dbReference>
<dbReference type="Gene3D" id="3.40.50.150">
    <property type="entry name" value="Vaccinia Virus protein VP39"/>
    <property type="match status" value="1"/>
</dbReference>
<organism evidence="2 3">
    <name type="scientific">Mesorhizobium tamadayense</name>
    <dbReference type="NCBI Taxonomy" id="425306"/>
    <lineage>
        <taxon>Bacteria</taxon>
        <taxon>Pseudomonadati</taxon>
        <taxon>Pseudomonadota</taxon>
        <taxon>Alphaproteobacteria</taxon>
        <taxon>Hyphomicrobiales</taxon>
        <taxon>Phyllobacteriaceae</taxon>
        <taxon>Mesorhizobium</taxon>
    </lineage>
</organism>
<dbReference type="PANTHER" id="PTHR43317:SF3">
    <property type="entry name" value="BLR2883 PROTEIN"/>
    <property type="match status" value="1"/>
</dbReference>
<reference evidence="2 3" key="1">
    <citation type="submission" date="2018-11" db="EMBL/GenBank/DDBJ databases">
        <title>the genome of Mesorhizobium tamadayense DSM 28320.</title>
        <authorList>
            <person name="Gao J."/>
        </authorList>
    </citation>
    <scope>NUCLEOTIDE SEQUENCE [LARGE SCALE GENOMIC DNA]</scope>
    <source>
        <strain evidence="2 3">DSM 28320</strain>
    </source>
</reference>
<dbReference type="InterPro" id="IPR029063">
    <property type="entry name" value="SAM-dependent_MTases_sf"/>
</dbReference>
<dbReference type="SUPFAM" id="SSF53335">
    <property type="entry name" value="S-adenosyl-L-methionine-dependent methyltransferases"/>
    <property type="match status" value="1"/>
</dbReference>
<comment type="caution">
    <text evidence="2">The sequence shown here is derived from an EMBL/GenBank/DDBJ whole genome shotgun (WGS) entry which is preliminary data.</text>
</comment>
<protein>
    <recommendedName>
        <fullName evidence="4">Spermidine synthase</fullName>
    </recommendedName>
</protein>
<sequence>MIPWVQLDSARTPDGAQELRLKRRGDEFSIMLGTNELMNSRLSGSEEALAKLSCELIAGHKEPRILIGGLGMGFTLRAALAALDRDAAVTVAELVPAVVAWARGAMAGIFDGCLDDPRVTIREADVGQLIRAEAAAWDAILLDVDNGPEGIVYKGNDSLYSAAGLAAAHAALKPGGVLAVWSQGPDGGFTRRLKQAGFIVEEINARARVKLGARHVIWIAAKGR</sequence>
<dbReference type="Proteomes" id="UP000273786">
    <property type="component" value="Unassembled WGS sequence"/>
</dbReference>
<evidence type="ECO:0000256" key="1">
    <source>
        <dbReference type="ARBA" id="ARBA00023115"/>
    </source>
</evidence>
<dbReference type="GO" id="GO:0006596">
    <property type="term" value="P:polyamine biosynthetic process"/>
    <property type="evidence" value="ECO:0007669"/>
    <property type="project" value="UniProtKB-KW"/>
</dbReference>
<evidence type="ECO:0000313" key="2">
    <source>
        <dbReference type="EMBL" id="RRI04909.1"/>
    </source>
</evidence>
<dbReference type="AlphaFoldDB" id="A0A3P3G4H7"/>
<keyword evidence="3" id="KW-1185">Reference proteome</keyword>
<dbReference type="EMBL" id="RQXT01000006">
    <property type="protein sequence ID" value="RRI04909.1"/>
    <property type="molecule type" value="Genomic_DNA"/>
</dbReference>
<evidence type="ECO:0008006" key="4">
    <source>
        <dbReference type="Google" id="ProtNLM"/>
    </source>
</evidence>
<keyword evidence="1" id="KW-0620">Polyamine biosynthesis</keyword>
<name>A0A3P3G4H7_9HYPH</name>
<proteinExistence type="predicted"/>
<evidence type="ECO:0000313" key="3">
    <source>
        <dbReference type="Proteomes" id="UP000273786"/>
    </source>
</evidence>